<feature type="transmembrane region" description="Helical" evidence="1">
    <location>
        <begin position="53"/>
        <end position="71"/>
    </location>
</feature>
<feature type="transmembrane region" description="Helical" evidence="1">
    <location>
        <begin position="142"/>
        <end position="162"/>
    </location>
</feature>
<feature type="transmembrane region" description="Helical" evidence="1">
    <location>
        <begin position="111"/>
        <end position="130"/>
    </location>
</feature>
<feature type="transmembrane region" description="Helical" evidence="1">
    <location>
        <begin position="83"/>
        <end position="105"/>
    </location>
</feature>
<gene>
    <name evidence="2" type="ORF">M125_4457</name>
</gene>
<feature type="non-terminal residue" evidence="2">
    <location>
        <position position="167"/>
    </location>
</feature>
<dbReference type="Pfam" id="PF18943">
    <property type="entry name" value="DUF5690"/>
    <property type="match status" value="1"/>
</dbReference>
<sequence length="167" mass="18551">MIRSFLSRSPLYVLALYASVLIFLVYTCAYAYRKPFTAAIYEGEILWGFDVKILYVLSEIIGYALSKFIGVRILPSMKAGHRIYYIIGLLTFSEVALLGFALLPVPLKVCSIFLSGLPLGMIWGVIFSYIEGRRISEILNVGLSVALIVSSGLVKTLGQFVMDNLHV</sequence>
<dbReference type="Proteomes" id="UP000020773">
    <property type="component" value="Unassembled WGS sequence"/>
</dbReference>
<dbReference type="InterPro" id="IPR043745">
    <property type="entry name" value="DUF5690"/>
</dbReference>
<dbReference type="RefSeq" id="WP_042971689.1">
    <property type="nucleotide sequence ID" value="NZ_JGDB01000264.1"/>
</dbReference>
<organism evidence="2 3">
    <name type="scientific">Bacteroides fragilis str. 3998T(B)3</name>
    <dbReference type="NCBI Taxonomy" id="1339316"/>
    <lineage>
        <taxon>Bacteria</taxon>
        <taxon>Pseudomonadati</taxon>
        <taxon>Bacteroidota</taxon>
        <taxon>Bacteroidia</taxon>
        <taxon>Bacteroidales</taxon>
        <taxon>Bacteroidaceae</taxon>
        <taxon>Bacteroides</taxon>
    </lineage>
</organism>
<keyword evidence="1" id="KW-0472">Membrane</keyword>
<dbReference type="EMBL" id="JGDB01000264">
    <property type="protein sequence ID" value="EXY88883.1"/>
    <property type="molecule type" value="Genomic_DNA"/>
</dbReference>
<evidence type="ECO:0000256" key="1">
    <source>
        <dbReference type="SAM" id="Phobius"/>
    </source>
</evidence>
<reference evidence="2 3" key="1">
    <citation type="submission" date="2014-02" db="EMBL/GenBank/DDBJ databases">
        <authorList>
            <person name="Sears C."/>
            <person name="Carroll K."/>
            <person name="Sack B.R."/>
            <person name="Qadri F."/>
            <person name="Myers L.L."/>
            <person name="Chung G.-T."/>
            <person name="Escheverria P."/>
            <person name="Fraser C.M."/>
            <person name="Sadzewicz L."/>
            <person name="Shefchek K.A."/>
            <person name="Tallon L."/>
            <person name="Das S.P."/>
            <person name="Daugherty S."/>
            <person name="Mongodin E.F."/>
        </authorList>
    </citation>
    <scope>NUCLEOTIDE SEQUENCE [LARGE SCALE GENOMIC DNA]</scope>
    <source>
        <strain evidence="3">3998T(B)3</strain>
    </source>
</reference>
<comment type="caution">
    <text evidence="2">The sequence shown here is derived from an EMBL/GenBank/DDBJ whole genome shotgun (WGS) entry which is preliminary data.</text>
</comment>
<evidence type="ECO:0000313" key="2">
    <source>
        <dbReference type="EMBL" id="EXY88883.1"/>
    </source>
</evidence>
<accession>A0A015VSH5</accession>
<feature type="transmembrane region" description="Helical" evidence="1">
    <location>
        <begin position="12"/>
        <end position="33"/>
    </location>
</feature>
<name>A0A015VSH5_BACFG</name>
<protein>
    <submittedName>
        <fullName evidence="2">Putative membrane protein</fullName>
    </submittedName>
</protein>
<dbReference type="AlphaFoldDB" id="A0A015VSH5"/>
<evidence type="ECO:0000313" key="3">
    <source>
        <dbReference type="Proteomes" id="UP000020773"/>
    </source>
</evidence>
<keyword evidence="1" id="KW-1133">Transmembrane helix</keyword>
<keyword evidence="1" id="KW-0812">Transmembrane</keyword>
<proteinExistence type="predicted"/>